<feature type="domain" description="Tyr recombinase" evidence="4">
    <location>
        <begin position="1"/>
        <end position="121"/>
    </location>
</feature>
<dbReference type="GO" id="GO:0015074">
    <property type="term" value="P:DNA integration"/>
    <property type="evidence" value="ECO:0007669"/>
    <property type="project" value="InterPro"/>
</dbReference>
<keyword evidence="6" id="KW-1185">Reference proteome</keyword>
<organism evidence="5 6">
    <name type="scientific">Sulfidibacter corallicola</name>
    <dbReference type="NCBI Taxonomy" id="2818388"/>
    <lineage>
        <taxon>Bacteria</taxon>
        <taxon>Pseudomonadati</taxon>
        <taxon>Acidobacteriota</taxon>
        <taxon>Holophagae</taxon>
        <taxon>Acanthopleuribacterales</taxon>
        <taxon>Acanthopleuribacteraceae</taxon>
        <taxon>Sulfidibacter</taxon>
    </lineage>
</organism>
<dbReference type="Pfam" id="PF00589">
    <property type="entry name" value="Phage_integrase"/>
    <property type="match status" value="1"/>
</dbReference>
<dbReference type="Gene3D" id="1.10.443.10">
    <property type="entry name" value="Intergrase catalytic core"/>
    <property type="match status" value="1"/>
</dbReference>
<protein>
    <submittedName>
        <fullName evidence="5">Tyrosine-type recombinase/integrase</fullName>
    </submittedName>
</protein>
<dbReference type="InterPro" id="IPR013762">
    <property type="entry name" value="Integrase-like_cat_sf"/>
</dbReference>
<dbReference type="AlphaFoldDB" id="A0A8A4TZ94"/>
<keyword evidence="3" id="KW-0233">DNA recombination</keyword>
<dbReference type="PANTHER" id="PTHR30349:SF41">
    <property type="entry name" value="INTEGRASE_RECOMBINASE PROTEIN MJ0367-RELATED"/>
    <property type="match status" value="1"/>
</dbReference>
<proteinExistence type="inferred from homology"/>
<evidence type="ECO:0000256" key="3">
    <source>
        <dbReference type="ARBA" id="ARBA00023172"/>
    </source>
</evidence>
<dbReference type="GO" id="GO:0006310">
    <property type="term" value="P:DNA recombination"/>
    <property type="evidence" value="ECO:0007669"/>
    <property type="project" value="UniProtKB-KW"/>
</dbReference>
<dbReference type="InterPro" id="IPR002104">
    <property type="entry name" value="Integrase_catalytic"/>
</dbReference>
<dbReference type="EMBL" id="CP071793">
    <property type="protein sequence ID" value="QTD54424.1"/>
    <property type="molecule type" value="Genomic_DNA"/>
</dbReference>
<evidence type="ECO:0000259" key="4">
    <source>
        <dbReference type="PROSITE" id="PS51898"/>
    </source>
</evidence>
<dbReference type="GO" id="GO:0003677">
    <property type="term" value="F:DNA binding"/>
    <property type="evidence" value="ECO:0007669"/>
    <property type="project" value="UniProtKB-KW"/>
</dbReference>
<evidence type="ECO:0000313" key="5">
    <source>
        <dbReference type="EMBL" id="QTD54424.1"/>
    </source>
</evidence>
<gene>
    <name evidence="5" type="ORF">J3U87_27365</name>
</gene>
<evidence type="ECO:0000256" key="1">
    <source>
        <dbReference type="ARBA" id="ARBA00008857"/>
    </source>
</evidence>
<comment type="similarity">
    <text evidence="1">Belongs to the 'phage' integrase family.</text>
</comment>
<dbReference type="KEGG" id="scor:J3U87_27365"/>
<reference evidence="5" key="1">
    <citation type="submission" date="2021-03" db="EMBL/GenBank/DDBJ databases">
        <title>Acanthopleuribacteraceae sp. M133.</title>
        <authorList>
            <person name="Wang G."/>
        </authorList>
    </citation>
    <scope>NUCLEOTIDE SEQUENCE</scope>
    <source>
        <strain evidence="5">M133</strain>
    </source>
</reference>
<name>A0A8A4TZ94_SULCO</name>
<dbReference type="Proteomes" id="UP000663929">
    <property type="component" value="Chromosome"/>
</dbReference>
<dbReference type="InterPro" id="IPR050090">
    <property type="entry name" value="Tyrosine_recombinase_XerCD"/>
</dbReference>
<accession>A0A8A4TZ94</accession>
<evidence type="ECO:0000256" key="2">
    <source>
        <dbReference type="ARBA" id="ARBA00023125"/>
    </source>
</evidence>
<dbReference type="InterPro" id="IPR011010">
    <property type="entry name" value="DNA_brk_join_enz"/>
</dbReference>
<evidence type="ECO:0000313" key="6">
    <source>
        <dbReference type="Proteomes" id="UP000663929"/>
    </source>
</evidence>
<dbReference type="PANTHER" id="PTHR30349">
    <property type="entry name" value="PHAGE INTEGRASE-RELATED"/>
    <property type="match status" value="1"/>
</dbReference>
<dbReference type="SUPFAM" id="SSF56349">
    <property type="entry name" value="DNA breaking-rejoining enzymes"/>
    <property type="match status" value="1"/>
</dbReference>
<sequence>MWVRQGKGGKDRAALYPPRLKQVLNEYREACQPLDWLFYRPDTPHLHLSPKTLVKRFAKLKERAGLIREGGLHSFRHSFATHLIARGIDIYTVQKLLGHKSVTTTQVYIHLAQSMILSRAQSLDLLDYQSFKGVETPKRSQP</sequence>
<dbReference type="PROSITE" id="PS51898">
    <property type="entry name" value="TYR_RECOMBINASE"/>
    <property type="match status" value="1"/>
</dbReference>
<keyword evidence="2" id="KW-0238">DNA-binding</keyword>